<dbReference type="InterPro" id="IPR000515">
    <property type="entry name" value="MetI-like"/>
</dbReference>
<proteinExistence type="predicted"/>
<dbReference type="Gene3D" id="1.10.3720.10">
    <property type="entry name" value="MetI-like"/>
    <property type="match status" value="1"/>
</dbReference>
<dbReference type="PANTHER" id="PTHR43759:SF1">
    <property type="entry name" value="GLUCOSE IMPORT SYSTEM PERMEASE PROTEIN GLCT"/>
    <property type="match status" value="1"/>
</dbReference>
<feature type="transmembrane region" description="Helical" evidence="5">
    <location>
        <begin position="65"/>
        <end position="89"/>
    </location>
</feature>
<evidence type="ECO:0000256" key="4">
    <source>
        <dbReference type="ARBA" id="ARBA00023136"/>
    </source>
</evidence>
<name>A0A094S8M4_9ZZZZ</name>
<dbReference type="AlphaFoldDB" id="A0A094S8M4"/>
<dbReference type="GO" id="GO:0016020">
    <property type="term" value="C:membrane"/>
    <property type="evidence" value="ECO:0007669"/>
    <property type="project" value="UniProtKB-SubCell"/>
</dbReference>
<feature type="domain" description="ABC transmembrane type-1" evidence="6">
    <location>
        <begin position="64"/>
        <end position="284"/>
    </location>
</feature>
<dbReference type="InterPro" id="IPR035277">
    <property type="entry name" value="MalF_N"/>
</dbReference>
<evidence type="ECO:0000256" key="5">
    <source>
        <dbReference type="SAM" id="Phobius"/>
    </source>
</evidence>
<gene>
    <name evidence="7" type="ORF">GM51_17635</name>
</gene>
<keyword evidence="4 5" id="KW-0472">Membrane</keyword>
<dbReference type="EMBL" id="JNSL01000153">
    <property type="protein sequence ID" value="KGA14293.1"/>
    <property type="molecule type" value="Genomic_DNA"/>
</dbReference>
<feature type="transmembrane region" description="Helical" evidence="5">
    <location>
        <begin position="101"/>
        <end position="121"/>
    </location>
</feature>
<evidence type="ECO:0000256" key="3">
    <source>
        <dbReference type="ARBA" id="ARBA00022989"/>
    </source>
</evidence>
<organism evidence="7">
    <name type="scientific">freshwater metagenome</name>
    <dbReference type="NCBI Taxonomy" id="449393"/>
    <lineage>
        <taxon>unclassified sequences</taxon>
        <taxon>metagenomes</taxon>
        <taxon>ecological metagenomes</taxon>
    </lineage>
</organism>
<evidence type="ECO:0000259" key="6">
    <source>
        <dbReference type="PROSITE" id="PS50928"/>
    </source>
</evidence>
<evidence type="ECO:0000313" key="7">
    <source>
        <dbReference type="EMBL" id="KGA14293.1"/>
    </source>
</evidence>
<dbReference type="GO" id="GO:0055085">
    <property type="term" value="P:transmembrane transport"/>
    <property type="evidence" value="ECO:0007669"/>
    <property type="project" value="InterPro"/>
</dbReference>
<keyword evidence="3 5" id="KW-1133">Transmembrane helix</keyword>
<comment type="caution">
    <text evidence="7">The sequence shown here is derived from an EMBL/GenBank/DDBJ whole genome shotgun (WGS) entry which is preliminary data.</text>
</comment>
<sequence>MNKLYGRLFLLPGLLTLVAIIIFPLFFTIALSFSNWSVANAGFDWVGGRNWSNMVENERFWSSMMRLLPLAFLTVLIQYVLGFAIAMFAWKGVAAGRFFRVLWLIPMMTTPVVMSVVWKSIFNETVGPVNHVIEALGVSPIAWLSSSTPAMVAIIVAEVWQWTPFMFLLLLAGLLSLPKEPFLAASIDGAGPIRTFFKVTLPMMAPVSIGAIIIRLIEASKIFDTIYAMTNGGPGSGTETPSYYIYIVGLRNFDLANGATLSLTYLITFIVLLTVIAQLLSRLSKPKGV</sequence>
<feature type="transmembrane region" description="Helical" evidence="5">
    <location>
        <begin position="196"/>
        <end position="217"/>
    </location>
</feature>
<dbReference type="InterPro" id="IPR035906">
    <property type="entry name" value="MetI-like_sf"/>
</dbReference>
<evidence type="ECO:0000256" key="1">
    <source>
        <dbReference type="ARBA" id="ARBA00004141"/>
    </source>
</evidence>
<evidence type="ECO:0000256" key="2">
    <source>
        <dbReference type="ARBA" id="ARBA00022692"/>
    </source>
</evidence>
<feature type="transmembrane region" description="Helical" evidence="5">
    <location>
        <begin position="259"/>
        <end position="280"/>
    </location>
</feature>
<feature type="transmembrane region" description="Helical" evidence="5">
    <location>
        <begin position="150"/>
        <end position="175"/>
    </location>
</feature>
<dbReference type="CDD" id="cd06261">
    <property type="entry name" value="TM_PBP2"/>
    <property type="match status" value="1"/>
</dbReference>
<dbReference type="PROSITE" id="PS50928">
    <property type="entry name" value="ABC_TM1"/>
    <property type="match status" value="1"/>
</dbReference>
<dbReference type="Gene3D" id="1.20.58.370">
    <property type="entry name" value="MalF N-terminal region-like"/>
    <property type="match status" value="1"/>
</dbReference>
<dbReference type="Pfam" id="PF00528">
    <property type="entry name" value="BPD_transp_1"/>
    <property type="match status" value="1"/>
</dbReference>
<comment type="subcellular location">
    <subcellularLocation>
        <location evidence="1">Membrane</location>
        <topology evidence="1">Multi-pass membrane protein</topology>
    </subcellularLocation>
</comment>
<dbReference type="PANTHER" id="PTHR43759">
    <property type="entry name" value="TREHALOSE TRANSPORT SYSTEM PERMEASE PROTEIN SUGA"/>
    <property type="match status" value="1"/>
</dbReference>
<dbReference type="InterPro" id="IPR052730">
    <property type="entry name" value="Sugar_ABC_transporter"/>
</dbReference>
<dbReference type="SUPFAM" id="SSF160964">
    <property type="entry name" value="MalF N-terminal region-like"/>
    <property type="match status" value="1"/>
</dbReference>
<reference evidence="7" key="1">
    <citation type="submission" date="2014-06" db="EMBL/GenBank/DDBJ databases">
        <title>Key roles for freshwater Actinobacteria revealed by deep metagenomic sequencing.</title>
        <authorList>
            <person name="Ghai R."/>
            <person name="Mizuno C.M."/>
            <person name="Picazo A."/>
            <person name="Camacho A."/>
            <person name="Rodriguez-Valera F."/>
        </authorList>
    </citation>
    <scope>NUCLEOTIDE SEQUENCE</scope>
</reference>
<dbReference type="SUPFAM" id="SSF161098">
    <property type="entry name" value="MetI-like"/>
    <property type="match status" value="1"/>
</dbReference>
<keyword evidence="2 5" id="KW-0812">Transmembrane</keyword>
<protein>
    <submittedName>
        <fullName evidence="7">ABC transporter permease</fullName>
    </submittedName>
</protein>
<accession>A0A094S8M4</accession>